<reference evidence="1 2" key="1">
    <citation type="submission" date="2020-08" db="EMBL/GenBank/DDBJ databases">
        <title>Genomic Encyclopedia of Type Strains, Phase IV (KMG-IV): sequencing the most valuable type-strain genomes for metagenomic binning, comparative biology and taxonomic classification.</title>
        <authorList>
            <person name="Goeker M."/>
        </authorList>
    </citation>
    <scope>NUCLEOTIDE SEQUENCE [LARGE SCALE GENOMIC DNA]</scope>
    <source>
        <strain evidence="1 2">DSM 102983</strain>
    </source>
</reference>
<proteinExistence type="predicted"/>
<comment type="caution">
    <text evidence="1">The sequence shown here is derived from an EMBL/GenBank/DDBJ whole genome shotgun (WGS) entry which is preliminary data.</text>
</comment>
<protein>
    <recommendedName>
        <fullName evidence="3">Outer membrane protein beta-barrel domain-containing protein</fullName>
    </recommendedName>
</protein>
<organism evidence="1 2">
    <name type="scientific">Parabacteroides faecis</name>
    <dbReference type="NCBI Taxonomy" id="1217282"/>
    <lineage>
        <taxon>Bacteria</taxon>
        <taxon>Pseudomonadati</taxon>
        <taxon>Bacteroidota</taxon>
        <taxon>Bacteroidia</taxon>
        <taxon>Bacteroidales</taxon>
        <taxon>Tannerellaceae</taxon>
        <taxon>Parabacteroides</taxon>
    </lineage>
</organism>
<sequence length="313" mass="36214">MKRLWILILFVVLPGYIMAQQYTEYNKKGDEAMKRQDYRNATMWYEEGVMQCDSYSIEQLTTIWKLNKKMRPSMRSLMSKCFDCLRDKATIDSDSTAISQLILYYKEGIGTLANEERARSWSNRLEELRRPVESITYIPHQEKKPREPMKFFVGYAFSIEAPYGLTVGGVGERFGWYARFRTNMSFDNYTDKCKGTDEFISYPENTALKFTNKKKVNCLTASAGLVVKCTPWLYTSVGLGYGKRELLCEYNATSWDDINIKNTYWAKNIDHSYEGVIADLDFMVKFGSIFVSAGCNTLNFKYVDLNAGLGLFF</sequence>
<dbReference type="Proteomes" id="UP000533637">
    <property type="component" value="Unassembled WGS sequence"/>
</dbReference>
<keyword evidence="2" id="KW-1185">Reference proteome</keyword>
<evidence type="ECO:0000313" key="2">
    <source>
        <dbReference type="Proteomes" id="UP000533637"/>
    </source>
</evidence>
<evidence type="ECO:0000313" key="1">
    <source>
        <dbReference type="EMBL" id="MBB4621670.1"/>
    </source>
</evidence>
<accession>A0ABR6KJT0</accession>
<dbReference type="EMBL" id="JACHOC010000002">
    <property type="protein sequence ID" value="MBB4621670.1"/>
    <property type="molecule type" value="Genomic_DNA"/>
</dbReference>
<name>A0ABR6KJT0_9BACT</name>
<gene>
    <name evidence="1" type="ORF">GGQ57_001564</name>
</gene>
<dbReference type="RefSeq" id="WP_122373066.1">
    <property type="nucleotide sequence ID" value="NZ_BMPB01000002.1"/>
</dbReference>
<evidence type="ECO:0008006" key="3">
    <source>
        <dbReference type="Google" id="ProtNLM"/>
    </source>
</evidence>